<dbReference type="PANTHER" id="PTHR30349">
    <property type="entry name" value="PHAGE INTEGRASE-RELATED"/>
    <property type="match status" value="1"/>
</dbReference>
<dbReference type="Gene3D" id="1.10.150.130">
    <property type="match status" value="1"/>
</dbReference>
<proteinExistence type="inferred from homology"/>
<dbReference type="InterPro" id="IPR025269">
    <property type="entry name" value="SAM-like_dom"/>
</dbReference>
<dbReference type="SUPFAM" id="SSF56349">
    <property type="entry name" value="DNA breaking-rejoining enzymes"/>
    <property type="match status" value="1"/>
</dbReference>
<dbReference type="InterPro" id="IPR011010">
    <property type="entry name" value="DNA_brk_join_enz"/>
</dbReference>
<evidence type="ECO:0000256" key="3">
    <source>
        <dbReference type="ARBA" id="ARBA00023172"/>
    </source>
</evidence>
<keyword evidence="2" id="KW-0238">DNA-binding</keyword>
<dbReference type="InterPro" id="IPR050090">
    <property type="entry name" value="Tyrosine_recombinase_XerCD"/>
</dbReference>
<dbReference type="PROSITE" id="PS51898">
    <property type="entry name" value="TYR_RECOMBINASE"/>
    <property type="match status" value="1"/>
</dbReference>
<dbReference type="AlphaFoldDB" id="A0A2N3HVW3"/>
<evidence type="ECO:0000256" key="2">
    <source>
        <dbReference type="ARBA" id="ARBA00023125"/>
    </source>
</evidence>
<comment type="caution">
    <text evidence="5">The sequence shown here is derived from an EMBL/GenBank/DDBJ whole genome shotgun (WGS) entry which is preliminary data.</text>
</comment>
<name>A0A2N3HVW3_9BACT</name>
<sequence length="405" mass="47366">MNTFSTLNISFLIRKNRSNKLGEAPIYIRFSIDNERVEISTGRSINPQDWDSKLSKAITKKKGAGQLNKFLDVLKNSIYDHHTEMVKNGDLISAKKLKARFLGIEENKRTLIQVFEYHNNQIKELQGISYAEATVKRYITTLDHVKRFLKYQYKINDIPLTRLKYSFIIDFEHYFKTVRKCNNNSTYKYLKNMRKVINLAIRNEWLDKDPFAKYQTKLIEVKREYLTKDELQKLENLKLSFPRLEVVRDIFVFSCYTGLAYIDVSNLTKENIRIGIDGNLWILLEREKTKTPSNIPILPQAHDLIKKYVDHPAKKTEHHIFPSFSNQKLNAYLKELADLASINKNLTFHIARHTFATTITLANGVPIESISSMLGHKNIRTTQIYSKVVNEKVSKDMSKLKRKLR</sequence>
<accession>A0A2N3HVW3</accession>
<dbReference type="Pfam" id="PF00589">
    <property type="entry name" value="Phage_integrase"/>
    <property type="match status" value="1"/>
</dbReference>
<dbReference type="EMBL" id="MVDE01000037">
    <property type="protein sequence ID" value="PKQ62182.1"/>
    <property type="molecule type" value="Genomic_DNA"/>
</dbReference>
<dbReference type="CDD" id="cd01185">
    <property type="entry name" value="INTN1_C_like"/>
    <property type="match status" value="1"/>
</dbReference>
<comment type="similarity">
    <text evidence="1">Belongs to the 'phage' integrase family.</text>
</comment>
<organism evidence="5 6">
    <name type="scientific">Labilibaculum manganireducens</name>
    <dbReference type="NCBI Taxonomy" id="1940525"/>
    <lineage>
        <taxon>Bacteria</taxon>
        <taxon>Pseudomonadati</taxon>
        <taxon>Bacteroidota</taxon>
        <taxon>Bacteroidia</taxon>
        <taxon>Marinilabiliales</taxon>
        <taxon>Marinifilaceae</taxon>
        <taxon>Labilibaculum</taxon>
    </lineage>
</organism>
<dbReference type="GO" id="GO:0015074">
    <property type="term" value="P:DNA integration"/>
    <property type="evidence" value="ECO:0007669"/>
    <property type="project" value="InterPro"/>
</dbReference>
<dbReference type="PANTHER" id="PTHR30349:SF64">
    <property type="entry name" value="PROPHAGE INTEGRASE INTD-RELATED"/>
    <property type="match status" value="1"/>
</dbReference>
<evidence type="ECO:0000313" key="5">
    <source>
        <dbReference type="EMBL" id="PKQ62182.1"/>
    </source>
</evidence>
<evidence type="ECO:0000256" key="1">
    <source>
        <dbReference type="ARBA" id="ARBA00008857"/>
    </source>
</evidence>
<evidence type="ECO:0000313" key="6">
    <source>
        <dbReference type="Proteomes" id="UP000233618"/>
    </source>
</evidence>
<keyword evidence="3" id="KW-0233">DNA recombination</keyword>
<dbReference type="GO" id="GO:0006310">
    <property type="term" value="P:DNA recombination"/>
    <property type="evidence" value="ECO:0007669"/>
    <property type="project" value="UniProtKB-KW"/>
</dbReference>
<dbReference type="RefSeq" id="WP_101311214.1">
    <property type="nucleotide sequence ID" value="NZ_MVDE01000037.1"/>
</dbReference>
<dbReference type="InterPro" id="IPR010998">
    <property type="entry name" value="Integrase_recombinase_N"/>
</dbReference>
<gene>
    <name evidence="5" type="ORF">BZG01_17845</name>
</gene>
<dbReference type="Gene3D" id="1.10.443.10">
    <property type="entry name" value="Intergrase catalytic core"/>
    <property type="match status" value="1"/>
</dbReference>
<keyword evidence="6" id="KW-1185">Reference proteome</keyword>
<dbReference type="InterPro" id="IPR002104">
    <property type="entry name" value="Integrase_catalytic"/>
</dbReference>
<feature type="domain" description="Tyr recombinase" evidence="4">
    <location>
        <begin position="221"/>
        <end position="398"/>
    </location>
</feature>
<dbReference type="Pfam" id="PF17293">
    <property type="entry name" value="Arm-DNA-bind_5"/>
    <property type="match status" value="1"/>
</dbReference>
<dbReference type="InterPro" id="IPR035386">
    <property type="entry name" value="Arm-DNA-bind_5"/>
</dbReference>
<dbReference type="GO" id="GO:0003677">
    <property type="term" value="F:DNA binding"/>
    <property type="evidence" value="ECO:0007669"/>
    <property type="project" value="UniProtKB-KW"/>
</dbReference>
<protein>
    <recommendedName>
        <fullName evidence="4">Tyr recombinase domain-containing protein</fullName>
    </recommendedName>
</protein>
<dbReference type="InterPro" id="IPR013762">
    <property type="entry name" value="Integrase-like_cat_sf"/>
</dbReference>
<dbReference type="Pfam" id="PF13102">
    <property type="entry name" value="Phage_int_SAM_5"/>
    <property type="match status" value="1"/>
</dbReference>
<reference evidence="5 6" key="1">
    <citation type="journal article" date="2017" name="Front. Microbiol.">
        <title>Labilibaculum manganireducens gen. nov., sp. nov. and Labilibaculum filiforme sp. nov., Novel Bacteroidetes Isolated from Subsurface Sediments of the Baltic Sea.</title>
        <authorList>
            <person name="Vandieken V."/>
            <person name="Marshall I.P."/>
            <person name="Niemann H."/>
            <person name="Engelen B."/>
            <person name="Cypionka H."/>
        </authorList>
    </citation>
    <scope>NUCLEOTIDE SEQUENCE [LARGE SCALE GENOMIC DNA]</scope>
    <source>
        <strain evidence="5 6">59.10-2M</strain>
    </source>
</reference>
<evidence type="ECO:0000259" key="4">
    <source>
        <dbReference type="PROSITE" id="PS51898"/>
    </source>
</evidence>
<dbReference type="Proteomes" id="UP000233618">
    <property type="component" value="Unassembled WGS sequence"/>
</dbReference>